<feature type="transmembrane region" description="Helical" evidence="7">
    <location>
        <begin position="217"/>
        <end position="234"/>
    </location>
</feature>
<keyword evidence="2" id="KW-0813">Transport</keyword>
<reference evidence="9" key="1">
    <citation type="submission" date="2021-01" db="EMBL/GenBank/DDBJ databases">
        <title>Whole genome shotgun sequence of Virgisporangium ochraceum NBRC 16418.</title>
        <authorList>
            <person name="Komaki H."/>
            <person name="Tamura T."/>
        </authorList>
    </citation>
    <scope>NUCLEOTIDE SEQUENCE</scope>
    <source>
        <strain evidence="9">NBRC 16418</strain>
    </source>
</reference>
<evidence type="ECO:0000259" key="8">
    <source>
        <dbReference type="PROSITE" id="PS50850"/>
    </source>
</evidence>
<evidence type="ECO:0000256" key="4">
    <source>
        <dbReference type="ARBA" id="ARBA00022692"/>
    </source>
</evidence>
<dbReference type="AlphaFoldDB" id="A0A8J3ZXF6"/>
<evidence type="ECO:0000313" key="9">
    <source>
        <dbReference type="EMBL" id="GIJ72124.1"/>
    </source>
</evidence>
<name>A0A8J3ZXF6_9ACTN</name>
<evidence type="ECO:0000256" key="2">
    <source>
        <dbReference type="ARBA" id="ARBA00022448"/>
    </source>
</evidence>
<dbReference type="InterPro" id="IPR011701">
    <property type="entry name" value="MFS"/>
</dbReference>
<dbReference type="NCBIfam" id="TIGR00711">
    <property type="entry name" value="efflux_EmrB"/>
    <property type="match status" value="1"/>
</dbReference>
<feature type="transmembrane region" description="Helical" evidence="7">
    <location>
        <begin position="419"/>
        <end position="440"/>
    </location>
</feature>
<evidence type="ECO:0000313" key="10">
    <source>
        <dbReference type="Proteomes" id="UP000635606"/>
    </source>
</evidence>
<comment type="caution">
    <text evidence="9">The sequence shown here is derived from an EMBL/GenBank/DDBJ whole genome shotgun (WGS) entry which is preliminary data.</text>
</comment>
<accession>A0A8J3ZXF6</accession>
<dbReference type="GO" id="GO:0022857">
    <property type="term" value="F:transmembrane transporter activity"/>
    <property type="evidence" value="ECO:0007669"/>
    <property type="project" value="InterPro"/>
</dbReference>
<dbReference type="GO" id="GO:0005886">
    <property type="term" value="C:plasma membrane"/>
    <property type="evidence" value="ECO:0007669"/>
    <property type="project" value="UniProtKB-SubCell"/>
</dbReference>
<dbReference type="CDD" id="cd17321">
    <property type="entry name" value="MFS_MMR_MDR_like"/>
    <property type="match status" value="1"/>
</dbReference>
<feature type="transmembrane region" description="Helical" evidence="7">
    <location>
        <begin position="255"/>
        <end position="278"/>
    </location>
</feature>
<dbReference type="PROSITE" id="PS50850">
    <property type="entry name" value="MFS"/>
    <property type="match status" value="1"/>
</dbReference>
<sequence length="447" mass="45054">MIAAVGLPAFMVQLDNLVVTTAMPAIRSALDASIGDLQWIADAYTLPFAALLLPAAALGDRFGRRAVFLAGVATFVAASAACALATTAGALMAARAVQGAGGAVVVTLSLMLVVASVQPRQRAVAIGVLSAFHGLGIAIGPVLGGAVVQGLDWTWIFWLNVPVGVVAVVVAGALLAESYGPPVRLDPGGMLLLAAAIFALVWGVVQAPVHGWTSGRVLAAVGAGAVLAVGFVGWELRAPAPMLSVRLFRSRAFSLVNSLAFTLNVGVFGGIFVLAQFFQVVQGHDPLEAGLRTLPCSLAPLVAGPAAGWLAGRFGAVPLILAGQAMVTVACCWMAAVFSTDVAYPALAVPFLLAGVGLGVSYPPISTVAIDAAPPDAEGMAIGTNSTVRELGVAVGVAVLVSVFASYGDYTRAAFVDGLVPALLTAAAVVSVGLGLAAFLPRSRTGE</sequence>
<dbReference type="InterPro" id="IPR004638">
    <property type="entry name" value="EmrB-like"/>
</dbReference>
<feature type="transmembrane region" description="Helical" evidence="7">
    <location>
        <begin position="290"/>
        <end position="310"/>
    </location>
</feature>
<dbReference type="PANTHER" id="PTHR42718">
    <property type="entry name" value="MAJOR FACILITATOR SUPERFAMILY MULTIDRUG TRANSPORTER MFSC"/>
    <property type="match status" value="1"/>
</dbReference>
<feature type="domain" description="Major facilitator superfamily (MFS) profile" evidence="8">
    <location>
        <begin position="1"/>
        <end position="445"/>
    </location>
</feature>
<dbReference type="PANTHER" id="PTHR42718:SF42">
    <property type="entry name" value="EXPORT PROTEIN"/>
    <property type="match status" value="1"/>
</dbReference>
<proteinExistence type="predicted"/>
<feature type="transmembrane region" description="Helical" evidence="7">
    <location>
        <begin position="39"/>
        <end position="59"/>
    </location>
</feature>
<dbReference type="Gene3D" id="1.20.1720.10">
    <property type="entry name" value="Multidrug resistance protein D"/>
    <property type="match status" value="1"/>
</dbReference>
<evidence type="ECO:0000256" key="7">
    <source>
        <dbReference type="SAM" id="Phobius"/>
    </source>
</evidence>
<feature type="transmembrane region" description="Helical" evidence="7">
    <location>
        <begin position="317"/>
        <end position="336"/>
    </location>
</feature>
<feature type="transmembrane region" description="Helical" evidence="7">
    <location>
        <begin position="99"/>
        <end position="117"/>
    </location>
</feature>
<feature type="transmembrane region" description="Helical" evidence="7">
    <location>
        <begin position="342"/>
        <end position="362"/>
    </location>
</feature>
<dbReference type="PRINTS" id="PR01036">
    <property type="entry name" value="TCRTETB"/>
</dbReference>
<evidence type="ECO:0000256" key="1">
    <source>
        <dbReference type="ARBA" id="ARBA00004651"/>
    </source>
</evidence>
<comment type="subcellular location">
    <subcellularLocation>
        <location evidence="1">Cell membrane</location>
        <topology evidence="1">Multi-pass membrane protein</topology>
    </subcellularLocation>
</comment>
<keyword evidence="5 7" id="KW-1133">Transmembrane helix</keyword>
<keyword evidence="4 7" id="KW-0812">Transmembrane</keyword>
<keyword evidence="6 7" id="KW-0472">Membrane</keyword>
<gene>
    <name evidence="9" type="ORF">Voc01_070410</name>
</gene>
<keyword evidence="10" id="KW-1185">Reference proteome</keyword>
<dbReference type="Proteomes" id="UP000635606">
    <property type="component" value="Unassembled WGS sequence"/>
</dbReference>
<feature type="transmembrane region" description="Helical" evidence="7">
    <location>
        <begin position="188"/>
        <end position="205"/>
    </location>
</feature>
<keyword evidence="3" id="KW-1003">Cell membrane</keyword>
<dbReference type="Gene3D" id="1.20.1250.20">
    <property type="entry name" value="MFS general substrate transporter like domains"/>
    <property type="match status" value="1"/>
</dbReference>
<feature type="transmembrane region" description="Helical" evidence="7">
    <location>
        <begin position="124"/>
        <end position="143"/>
    </location>
</feature>
<dbReference type="EMBL" id="BOPH01000097">
    <property type="protein sequence ID" value="GIJ72124.1"/>
    <property type="molecule type" value="Genomic_DNA"/>
</dbReference>
<feature type="transmembrane region" description="Helical" evidence="7">
    <location>
        <begin position="66"/>
        <end position="93"/>
    </location>
</feature>
<dbReference type="SUPFAM" id="SSF103473">
    <property type="entry name" value="MFS general substrate transporter"/>
    <property type="match status" value="1"/>
</dbReference>
<evidence type="ECO:0000256" key="3">
    <source>
        <dbReference type="ARBA" id="ARBA00022475"/>
    </source>
</evidence>
<evidence type="ECO:0000256" key="6">
    <source>
        <dbReference type="ARBA" id="ARBA00023136"/>
    </source>
</evidence>
<feature type="transmembrane region" description="Helical" evidence="7">
    <location>
        <begin position="388"/>
        <end position="407"/>
    </location>
</feature>
<protein>
    <submittedName>
        <fullName evidence="9">MFS transporter</fullName>
    </submittedName>
</protein>
<dbReference type="InterPro" id="IPR020846">
    <property type="entry name" value="MFS_dom"/>
</dbReference>
<evidence type="ECO:0000256" key="5">
    <source>
        <dbReference type="ARBA" id="ARBA00022989"/>
    </source>
</evidence>
<organism evidence="9 10">
    <name type="scientific">Virgisporangium ochraceum</name>
    <dbReference type="NCBI Taxonomy" id="65505"/>
    <lineage>
        <taxon>Bacteria</taxon>
        <taxon>Bacillati</taxon>
        <taxon>Actinomycetota</taxon>
        <taxon>Actinomycetes</taxon>
        <taxon>Micromonosporales</taxon>
        <taxon>Micromonosporaceae</taxon>
        <taxon>Virgisporangium</taxon>
    </lineage>
</organism>
<dbReference type="InterPro" id="IPR036259">
    <property type="entry name" value="MFS_trans_sf"/>
</dbReference>
<dbReference type="Pfam" id="PF07690">
    <property type="entry name" value="MFS_1"/>
    <property type="match status" value="1"/>
</dbReference>
<feature type="transmembrane region" description="Helical" evidence="7">
    <location>
        <begin position="155"/>
        <end position="176"/>
    </location>
</feature>